<reference evidence="1 2" key="1">
    <citation type="submission" date="2015-03" db="EMBL/GenBank/DDBJ databases">
        <title>Genome sequence of Pseudoalteromonas aurantia.</title>
        <authorList>
            <person name="Xie B.-B."/>
            <person name="Rong J.-C."/>
            <person name="Qin Q.-L."/>
            <person name="Zhang Y.-Z."/>
        </authorList>
    </citation>
    <scope>NUCLEOTIDE SEQUENCE [LARGE SCALE GENOMIC DNA]</scope>
    <source>
        <strain evidence="1 2">208</strain>
    </source>
</reference>
<proteinExistence type="predicted"/>
<keyword evidence="2" id="KW-1185">Reference proteome</keyword>
<evidence type="ECO:0000313" key="1">
    <source>
        <dbReference type="EMBL" id="MBE0368424.1"/>
    </source>
</evidence>
<dbReference type="Proteomes" id="UP000615755">
    <property type="component" value="Unassembled WGS sequence"/>
</dbReference>
<name>A0ABR9EBT8_9GAMM</name>
<accession>A0ABR9EBT8</accession>
<gene>
    <name evidence="1" type="ORF">PAUR_a2020</name>
</gene>
<protein>
    <recommendedName>
        <fullName evidence="3">Orphan protein</fullName>
    </recommendedName>
</protein>
<sequence>MSLLKIVATYCLYISSTTANEVTSHKSDSHEIVNINNAFAANESLLHNN</sequence>
<dbReference type="EMBL" id="AQGV01000012">
    <property type="protein sequence ID" value="MBE0368424.1"/>
    <property type="molecule type" value="Genomic_DNA"/>
</dbReference>
<evidence type="ECO:0008006" key="3">
    <source>
        <dbReference type="Google" id="ProtNLM"/>
    </source>
</evidence>
<comment type="caution">
    <text evidence="1">The sequence shown here is derived from an EMBL/GenBank/DDBJ whole genome shotgun (WGS) entry which is preliminary data.</text>
</comment>
<evidence type="ECO:0000313" key="2">
    <source>
        <dbReference type="Proteomes" id="UP000615755"/>
    </source>
</evidence>
<organism evidence="1 2">
    <name type="scientific">Pseudoalteromonas aurantia 208</name>
    <dbReference type="NCBI Taxonomy" id="1314867"/>
    <lineage>
        <taxon>Bacteria</taxon>
        <taxon>Pseudomonadati</taxon>
        <taxon>Pseudomonadota</taxon>
        <taxon>Gammaproteobacteria</taxon>
        <taxon>Alteromonadales</taxon>
        <taxon>Pseudoalteromonadaceae</taxon>
        <taxon>Pseudoalteromonas</taxon>
    </lineage>
</organism>